<dbReference type="AlphaFoldDB" id="A0A7G3Z9W7"/>
<keyword evidence="2 3" id="KW-0040">ANK repeat</keyword>
<evidence type="ECO:0000256" key="3">
    <source>
        <dbReference type="PROSITE-ProRule" id="PRU00023"/>
    </source>
</evidence>
<dbReference type="SUPFAM" id="SSF48403">
    <property type="entry name" value="Ankyrin repeat"/>
    <property type="match status" value="1"/>
</dbReference>
<name>A0A7G3Z9W7_9SACH</name>
<protein>
    <submittedName>
        <fullName evidence="4">Uncharacterized protein</fullName>
    </submittedName>
</protein>
<organism evidence="4 5">
    <name type="scientific">Torulaspora globosa</name>
    <dbReference type="NCBI Taxonomy" id="48254"/>
    <lineage>
        <taxon>Eukaryota</taxon>
        <taxon>Fungi</taxon>
        <taxon>Dikarya</taxon>
        <taxon>Ascomycota</taxon>
        <taxon>Saccharomycotina</taxon>
        <taxon>Saccharomycetes</taxon>
        <taxon>Saccharomycetales</taxon>
        <taxon>Saccharomycetaceae</taxon>
        <taxon>Torulaspora</taxon>
    </lineage>
</organism>
<dbReference type="Pfam" id="PF12796">
    <property type="entry name" value="Ank_2"/>
    <property type="match status" value="2"/>
</dbReference>
<dbReference type="GeneID" id="59323400"/>
<dbReference type="KEGG" id="tgb:HG536_0A01200"/>
<reference evidence="4 5" key="1">
    <citation type="submission" date="2020-06" db="EMBL/GenBank/DDBJ databases">
        <title>The yeast mating-type switching endonuclease HO is a domesticated member of an unorthodox homing genetic element family.</title>
        <authorList>
            <person name="Coughlan A.Y."/>
            <person name="Lombardi L."/>
            <person name="Braun-Galleani S."/>
            <person name="Martos A.R."/>
            <person name="Galeote V."/>
            <person name="Bigey F."/>
            <person name="Dequin S."/>
            <person name="Byrne K.P."/>
            <person name="Wolfe K.H."/>
        </authorList>
    </citation>
    <scope>NUCLEOTIDE SEQUENCE [LARGE SCALE GENOMIC DNA]</scope>
    <source>
        <strain evidence="4 5">CBS764</strain>
    </source>
</reference>
<dbReference type="PANTHER" id="PTHR24173">
    <property type="entry name" value="ANKYRIN REPEAT CONTAINING"/>
    <property type="match status" value="1"/>
</dbReference>
<evidence type="ECO:0000256" key="2">
    <source>
        <dbReference type="ARBA" id="ARBA00023043"/>
    </source>
</evidence>
<dbReference type="InterPro" id="IPR036770">
    <property type="entry name" value="Ankyrin_rpt-contain_sf"/>
</dbReference>
<accession>A0A7G3Z9W7</accession>
<dbReference type="SMART" id="SM00248">
    <property type="entry name" value="ANK"/>
    <property type="match status" value="5"/>
</dbReference>
<feature type="repeat" description="ANK" evidence="3">
    <location>
        <begin position="34"/>
        <end position="66"/>
    </location>
</feature>
<dbReference type="Gene3D" id="1.25.40.20">
    <property type="entry name" value="Ankyrin repeat-containing domain"/>
    <property type="match status" value="1"/>
</dbReference>
<dbReference type="InterPro" id="IPR002110">
    <property type="entry name" value="Ankyrin_rpt"/>
</dbReference>
<dbReference type="EMBL" id="CP059246">
    <property type="protein sequence ID" value="QLL30303.1"/>
    <property type="molecule type" value="Genomic_DNA"/>
</dbReference>
<gene>
    <name evidence="4" type="ORF">HG536_0A01200</name>
</gene>
<dbReference type="PROSITE" id="PS50088">
    <property type="entry name" value="ANK_REPEAT"/>
    <property type="match status" value="2"/>
</dbReference>
<sequence length="227" mass="25412">MDLPLINACMNNDLRKVQETVETSPGDLLKRDGDGRIALHWAVSFQHEEIVLYLLSHMRSVDLNEYRDDSGWTPFHIACAVGSLSIVKELYERVIKPDLNLQTNQGVTPLHLAVSKKHVPVCQFLLDHKASVRVKDSRQQMPIHRAAAIGSPVLVELLCKKNSPVNAADNNGWTPLFHAFAEGHGDVAVMLVEKFGADDQLQDPKGLKAIDYALNEQIKNYYKNHVS</sequence>
<dbReference type="OrthoDB" id="539213at2759"/>
<dbReference type="PROSITE" id="PS50297">
    <property type="entry name" value="ANK_REP_REGION"/>
    <property type="match status" value="1"/>
</dbReference>
<keyword evidence="1" id="KW-0677">Repeat</keyword>
<proteinExistence type="predicted"/>
<dbReference type="Proteomes" id="UP000515788">
    <property type="component" value="Chromosome 1"/>
</dbReference>
<dbReference type="PANTHER" id="PTHR24173:SF74">
    <property type="entry name" value="ANKYRIN REPEAT DOMAIN-CONTAINING PROTEIN 16"/>
    <property type="match status" value="1"/>
</dbReference>
<evidence type="ECO:0000313" key="5">
    <source>
        <dbReference type="Proteomes" id="UP000515788"/>
    </source>
</evidence>
<feature type="repeat" description="ANK" evidence="3">
    <location>
        <begin position="105"/>
        <end position="137"/>
    </location>
</feature>
<evidence type="ECO:0000256" key="1">
    <source>
        <dbReference type="ARBA" id="ARBA00022737"/>
    </source>
</evidence>
<evidence type="ECO:0000313" key="4">
    <source>
        <dbReference type="EMBL" id="QLL30303.1"/>
    </source>
</evidence>
<keyword evidence="5" id="KW-1185">Reference proteome</keyword>
<dbReference type="RefSeq" id="XP_037136978.1">
    <property type="nucleotide sequence ID" value="XM_037281083.1"/>
</dbReference>